<comment type="similarity">
    <text evidence="3 10">Belongs to the MHC class I family.</text>
</comment>
<feature type="domain" description="Ig-like" evidence="13">
    <location>
        <begin position="208"/>
        <end position="296"/>
    </location>
</feature>
<dbReference type="FunFam" id="3.30.500.10:FF:000001">
    <property type="entry name" value="H-2 class I histocompatibility antigen, alpha chain"/>
    <property type="match status" value="1"/>
</dbReference>
<dbReference type="AlphaFoldDB" id="A0A6P5P8P7"/>
<dbReference type="GeneID" id="110288607"/>
<dbReference type="InterPro" id="IPR011162">
    <property type="entry name" value="MHC_I/II-like_Ag-recog"/>
</dbReference>
<dbReference type="GO" id="GO:0001916">
    <property type="term" value="P:positive regulation of T cell mediated cytotoxicity"/>
    <property type="evidence" value="ECO:0007669"/>
    <property type="project" value="TreeGrafter"/>
</dbReference>
<dbReference type="Gene3D" id="2.60.40.10">
    <property type="entry name" value="Immunoglobulins"/>
    <property type="match status" value="1"/>
</dbReference>
<dbReference type="Pfam" id="PF00129">
    <property type="entry name" value="MHC_I"/>
    <property type="match status" value="1"/>
</dbReference>
<dbReference type="Proteomes" id="UP000515126">
    <property type="component" value="Unplaced"/>
</dbReference>
<evidence type="ECO:0000256" key="2">
    <source>
        <dbReference type="ARBA" id="ARBA00004479"/>
    </source>
</evidence>
<proteinExistence type="inferred from homology"/>
<dbReference type="InterPro" id="IPR050208">
    <property type="entry name" value="MHC_class-I_related"/>
</dbReference>
<protein>
    <submittedName>
        <fullName evidence="15">HLA class I histocompatibility antigen, A-32 alpha chain-like</fullName>
    </submittedName>
</protein>
<keyword evidence="8 11" id="KW-0472">Membrane</keyword>
<dbReference type="GO" id="GO:0006955">
    <property type="term" value="P:immune response"/>
    <property type="evidence" value="ECO:0007669"/>
    <property type="project" value="TreeGrafter"/>
</dbReference>
<dbReference type="PRINTS" id="PR01638">
    <property type="entry name" value="MHCCLASSI"/>
</dbReference>
<keyword evidence="4" id="KW-0490">MHC I</keyword>
<dbReference type="Gene3D" id="3.30.500.10">
    <property type="entry name" value="MHC class I-like antigen recognition-like"/>
    <property type="match status" value="1"/>
</dbReference>
<evidence type="ECO:0000259" key="13">
    <source>
        <dbReference type="PROSITE" id="PS50835"/>
    </source>
</evidence>
<dbReference type="GO" id="GO:0005615">
    <property type="term" value="C:extracellular space"/>
    <property type="evidence" value="ECO:0007669"/>
    <property type="project" value="TreeGrafter"/>
</dbReference>
<evidence type="ECO:0000256" key="3">
    <source>
        <dbReference type="ARBA" id="ARBA00006909"/>
    </source>
</evidence>
<dbReference type="SUPFAM" id="SSF54452">
    <property type="entry name" value="MHC antigen-recognition domain"/>
    <property type="match status" value="1"/>
</dbReference>
<evidence type="ECO:0000313" key="15">
    <source>
        <dbReference type="RefSeq" id="XP_021010566.1"/>
    </source>
</evidence>
<dbReference type="PANTHER" id="PTHR16675:SF283">
    <property type="entry name" value="HISTOCOMPATIBILITY 2, M REGION LOCUS 1-RELATED"/>
    <property type="match status" value="1"/>
</dbReference>
<keyword evidence="5 11" id="KW-0812">Transmembrane</keyword>
<dbReference type="InterPro" id="IPR036179">
    <property type="entry name" value="Ig-like_dom_sf"/>
</dbReference>
<dbReference type="FunFam" id="2.60.40.10:FF:000014">
    <property type="entry name" value="H-2 class I histocompatibility antigen, alpha chain"/>
    <property type="match status" value="1"/>
</dbReference>
<dbReference type="GO" id="GO:0005102">
    <property type="term" value="F:signaling receptor binding"/>
    <property type="evidence" value="ECO:0007669"/>
    <property type="project" value="TreeGrafter"/>
</dbReference>
<comment type="subcellular location">
    <subcellularLocation>
        <location evidence="2">Membrane</location>
        <topology evidence="2">Single-pass type I membrane protein</topology>
    </subcellularLocation>
</comment>
<dbReference type="InterPro" id="IPR003006">
    <property type="entry name" value="Ig/MHC_CS"/>
</dbReference>
<dbReference type="PROSITE" id="PS00290">
    <property type="entry name" value="IG_MHC"/>
    <property type="match status" value="1"/>
</dbReference>
<dbReference type="InterPro" id="IPR037055">
    <property type="entry name" value="MHC_I-like_Ag-recog_sf"/>
</dbReference>
<keyword evidence="14" id="KW-1185">Reference proteome</keyword>
<comment type="function">
    <text evidence="1">Involved in the presentation of foreign antigens to the immune system.</text>
</comment>
<dbReference type="SMART" id="SM00407">
    <property type="entry name" value="IGc1"/>
    <property type="match status" value="1"/>
</dbReference>
<keyword evidence="12" id="KW-0732">Signal</keyword>
<dbReference type="GO" id="GO:0002486">
    <property type="term" value="P:antigen processing and presentation of endogenous peptide antigen via MHC class I via ER pathway, TAP-independent"/>
    <property type="evidence" value="ECO:0007669"/>
    <property type="project" value="TreeGrafter"/>
</dbReference>
<dbReference type="InterPro" id="IPR003597">
    <property type="entry name" value="Ig_C1-set"/>
</dbReference>
<feature type="transmembrane region" description="Helical" evidence="11">
    <location>
        <begin position="309"/>
        <end position="332"/>
    </location>
</feature>
<dbReference type="GO" id="GO:0002476">
    <property type="term" value="P:antigen processing and presentation of endogenous peptide antigen via MHC class Ib"/>
    <property type="evidence" value="ECO:0007669"/>
    <property type="project" value="TreeGrafter"/>
</dbReference>
<keyword evidence="6" id="KW-0391">Immunity</keyword>
<reference evidence="15" key="1">
    <citation type="submission" date="2025-08" db="UniProtKB">
        <authorList>
            <consortium name="RefSeq"/>
        </authorList>
    </citation>
    <scope>IDENTIFICATION</scope>
</reference>
<dbReference type="SUPFAM" id="SSF48726">
    <property type="entry name" value="Immunoglobulin"/>
    <property type="match status" value="1"/>
</dbReference>
<dbReference type="GO" id="GO:0042612">
    <property type="term" value="C:MHC class I protein complex"/>
    <property type="evidence" value="ECO:0007669"/>
    <property type="project" value="UniProtKB-KW"/>
</dbReference>
<evidence type="ECO:0000256" key="7">
    <source>
        <dbReference type="ARBA" id="ARBA00022989"/>
    </source>
</evidence>
<accession>A0A6P5P8P7</accession>
<evidence type="ECO:0000256" key="11">
    <source>
        <dbReference type="SAM" id="Phobius"/>
    </source>
</evidence>
<dbReference type="GO" id="GO:0009897">
    <property type="term" value="C:external side of plasma membrane"/>
    <property type="evidence" value="ECO:0007669"/>
    <property type="project" value="TreeGrafter"/>
</dbReference>
<gene>
    <name evidence="15" type="primary">LOC110288607</name>
</gene>
<evidence type="ECO:0000256" key="9">
    <source>
        <dbReference type="ARBA" id="ARBA00023180"/>
    </source>
</evidence>
<dbReference type="CDD" id="cd07698">
    <property type="entry name" value="IgC1_MHC_I_alpha3"/>
    <property type="match status" value="1"/>
</dbReference>
<feature type="chain" id="PRO_5028096096" evidence="12">
    <location>
        <begin position="21"/>
        <end position="344"/>
    </location>
</feature>
<keyword evidence="9" id="KW-0325">Glycoprotein</keyword>
<evidence type="ECO:0000256" key="8">
    <source>
        <dbReference type="ARBA" id="ARBA00023136"/>
    </source>
</evidence>
<feature type="signal peptide" evidence="12">
    <location>
        <begin position="1"/>
        <end position="20"/>
    </location>
</feature>
<dbReference type="GO" id="GO:0030670">
    <property type="term" value="C:phagocytic vesicle membrane"/>
    <property type="evidence" value="ECO:0007669"/>
    <property type="project" value="UniProtKB-ARBA"/>
</dbReference>
<dbReference type="InterPro" id="IPR011161">
    <property type="entry name" value="MHC_I-like_Ag-recog"/>
</dbReference>
<evidence type="ECO:0000256" key="1">
    <source>
        <dbReference type="ARBA" id="ARBA00002297"/>
    </source>
</evidence>
<evidence type="ECO:0000256" key="12">
    <source>
        <dbReference type="SAM" id="SignalP"/>
    </source>
</evidence>
<evidence type="ECO:0000256" key="4">
    <source>
        <dbReference type="ARBA" id="ARBA00022451"/>
    </source>
</evidence>
<dbReference type="GO" id="GO:0098553">
    <property type="term" value="C:lumenal side of endoplasmic reticulum membrane"/>
    <property type="evidence" value="ECO:0007669"/>
    <property type="project" value="UniProtKB-ARBA"/>
</dbReference>
<organism evidence="14 15">
    <name type="scientific">Mus caroli</name>
    <name type="common">Ryukyu mouse</name>
    <name type="synonym">Ricefield mouse</name>
    <dbReference type="NCBI Taxonomy" id="10089"/>
    <lineage>
        <taxon>Eukaryota</taxon>
        <taxon>Metazoa</taxon>
        <taxon>Chordata</taxon>
        <taxon>Craniata</taxon>
        <taxon>Vertebrata</taxon>
        <taxon>Euteleostomi</taxon>
        <taxon>Mammalia</taxon>
        <taxon>Eutheria</taxon>
        <taxon>Euarchontoglires</taxon>
        <taxon>Glires</taxon>
        <taxon>Rodentia</taxon>
        <taxon>Myomorpha</taxon>
        <taxon>Muroidea</taxon>
        <taxon>Muridae</taxon>
        <taxon>Murinae</taxon>
        <taxon>Mus</taxon>
        <taxon>Mus</taxon>
    </lineage>
</organism>
<dbReference type="RefSeq" id="XP_021010566.1">
    <property type="nucleotide sequence ID" value="XM_021154907.1"/>
</dbReference>
<dbReference type="GO" id="GO:0042605">
    <property type="term" value="F:peptide antigen binding"/>
    <property type="evidence" value="ECO:0007669"/>
    <property type="project" value="TreeGrafter"/>
</dbReference>
<evidence type="ECO:0000313" key="14">
    <source>
        <dbReference type="Proteomes" id="UP000515126"/>
    </source>
</evidence>
<evidence type="ECO:0000256" key="5">
    <source>
        <dbReference type="ARBA" id="ARBA00022692"/>
    </source>
</evidence>
<dbReference type="PROSITE" id="PS50835">
    <property type="entry name" value="IG_LIKE"/>
    <property type="match status" value="1"/>
</dbReference>
<dbReference type="InterPro" id="IPR001039">
    <property type="entry name" value="MHC_I_a_a1/a2"/>
</dbReference>
<keyword evidence="7 11" id="KW-1133">Transmembrane helix</keyword>
<dbReference type="InterPro" id="IPR007110">
    <property type="entry name" value="Ig-like_dom"/>
</dbReference>
<dbReference type="KEGG" id="mcal:110288607"/>
<sequence>MKNFESQPLLLLLMVTLAITKHPNGSHTLRYVYTLLSWPGPLEPQLIFLGYVDDTQIMGFNSIRENLGVESREPWMYETGAFWAKTTDDVVKEQHILKEIMRNVLHIYNYSIIGYHTIQKTYGCQVMHRRYLSHGFFELAFNLHDYITLNEDLRTWRGVGKAGEMLKEMWEKTNYVNQVKPFLQITCVNLLLRFLTFGKKSLLRTDAPKIHMTHKIRPDRKITLRCWAFNFYPSEITLTWQRDGSNQTQDMEVIETRPSGNGTFQKWAAVVVSSGEEHRYTCHVNHEGLSEPITIRWAKHEPPEPTIPFMPMIIALVLGALLMGSVMTFLIWKRRTRGKKGSWS</sequence>
<evidence type="ECO:0000256" key="6">
    <source>
        <dbReference type="ARBA" id="ARBA00022859"/>
    </source>
</evidence>
<dbReference type="InterPro" id="IPR013783">
    <property type="entry name" value="Ig-like_fold"/>
</dbReference>
<dbReference type="Pfam" id="PF07654">
    <property type="entry name" value="C1-set"/>
    <property type="match status" value="1"/>
</dbReference>
<name>A0A6P5P8P7_MUSCR</name>
<dbReference type="PANTHER" id="PTHR16675">
    <property type="entry name" value="MHC CLASS I-RELATED"/>
    <property type="match status" value="1"/>
</dbReference>
<evidence type="ECO:0000256" key="10">
    <source>
        <dbReference type="RuleBase" id="RU004439"/>
    </source>
</evidence>